<dbReference type="InterPro" id="IPR002477">
    <property type="entry name" value="Peptidoglycan-bd-like"/>
</dbReference>
<organism evidence="8 9">
    <name type="scientific">Breznakia pachnodae</name>
    <dbReference type="NCBI Taxonomy" id="265178"/>
    <lineage>
        <taxon>Bacteria</taxon>
        <taxon>Bacillati</taxon>
        <taxon>Bacillota</taxon>
        <taxon>Erysipelotrichia</taxon>
        <taxon>Erysipelotrichales</taxon>
        <taxon>Erysipelotrichaceae</taxon>
        <taxon>Breznakia</taxon>
    </lineage>
</organism>
<dbReference type="EC" id="3.4.21.102" evidence="8"/>
<dbReference type="InterPro" id="IPR004447">
    <property type="entry name" value="Peptidase_S41A"/>
</dbReference>
<dbReference type="RefSeq" id="WP_307407659.1">
    <property type="nucleotide sequence ID" value="NZ_JAUSUR010000003.1"/>
</dbReference>
<dbReference type="GO" id="GO:0006508">
    <property type="term" value="P:proteolysis"/>
    <property type="evidence" value="ECO:0007669"/>
    <property type="project" value="UniProtKB-KW"/>
</dbReference>
<dbReference type="SUPFAM" id="SSF47090">
    <property type="entry name" value="PGBD-like"/>
    <property type="match status" value="1"/>
</dbReference>
<dbReference type="Pfam" id="PF01471">
    <property type="entry name" value="PG_binding_1"/>
    <property type="match status" value="1"/>
</dbReference>
<reference evidence="8 9" key="1">
    <citation type="submission" date="2023-07" db="EMBL/GenBank/DDBJ databases">
        <title>Genomic Encyclopedia of Type Strains, Phase IV (KMG-IV): sequencing the most valuable type-strain genomes for metagenomic binning, comparative biology and taxonomic classification.</title>
        <authorList>
            <person name="Goeker M."/>
        </authorList>
    </citation>
    <scope>NUCLEOTIDE SEQUENCE [LARGE SCALE GENOMIC DNA]</scope>
    <source>
        <strain evidence="8 9">DSM 16784</strain>
    </source>
</reference>
<dbReference type="InterPro" id="IPR036365">
    <property type="entry name" value="PGBD-like_sf"/>
</dbReference>
<dbReference type="NCBIfam" id="TIGR00225">
    <property type="entry name" value="prc"/>
    <property type="match status" value="1"/>
</dbReference>
<evidence type="ECO:0000259" key="7">
    <source>
        <dbReference type="PROSITE" id="PS50106"/>
    </source>
</evidence>
<accession>A0ABU0E2Q1</accession>
<dbReference type="SMART" id="SM00245">
    <property type="entry name" value="TSPc"/>
    <property type="match status" value="1"/>
</dbReference>
<gene>
    <name evidence="8" type="ORF">J2S15_001912</name>
</gene>
<dbReference type="Pfam" id="PF17820">
    <property type="entry name" value="PDZ_6"/>
    <property type="match status" value="1"/>
</dbReference>
<evidence type="ECO:0000313" key="8">
    <source>
        <dbReference type="EMBL" id="MDQ0361165.1"/>
    </source>
</evidence>
<dbReference type="SUPFAM" id="SSF50156">
    <property type="entry name" value="PDZ domain-like"/>
    <property type="match status" value="1"/>
</dbReference>
<keyword evidence="6" id="KW-0472">Membrane</keyword>
<dbReference type="EMBL" id="JAUSUR010000003">
    <property type="protein sequence ID" value="MDQ0361165.1"/>
    <property type="molecule type" value="Genomic_DNA"/>
</dbReference>
<evidence type="ECO:0000256" key="5">
    <source>
        <dbReference type="RuleBase" id="RU004404"/>
    </source>
</evidence>
<comment type="similarity">
    <text evidence="1 5">Belongs to the peptidase S41A family.</text>
</comment>
<feature type="transmembrane region" description="Helical" evidence="6">
    <location>
        <begin position="30"/>
        <end position="50"/>
    </location>
</feature>
<evidence type="ECO:0000256" key="2">
    <source>
        <dbReference type="ARBA" id="ARBA00022670"/>
    </source>
</evidence>
<evidence type="ECO:0000256" key="4">
    <source>
        <dbReference type="ARBA" id="ARBA00022825"/>
    </source>
</evidence>
<sequence>MDDNKKIIKVEKHKWPDEIMKEKKARRQKLLIVLACILCFVGGILVSTGLSGSSSSPIASSGSNISADDADKYQEIYDILSTQWYFGKDIDDIDSYLMEKAINGIANENESDEHTQYMEPESASSLMTSLSGSLTGIGIQYYQMNDSILVEKVYIDSPAEEGGMKEGDIILKVDGVDIADKEIDEIKTMITGESGTKVTVQVKRGSDTIDIEMTRAKVSVSAYGYIRDGVGVLELSSFSDNSAEEIQRYLEAFEEKGVKNIVIDLRDNGGGYVNTAIDIAGLLVGSDKVVLYQEDKDGEVTSYTTGSVDKTYEFDNMSILVNQNTASASELLTAALKEHLGASVVGVTTYGKGTVQNSVTFADDSIFKYTIAEWLTPSKEKIHKVGITPDYEVKLDDAVTYGSTGDENSYKVDSVGSGVGDMQMYLSFLGYNVDRKDGYFSQATLDAVKQFQKDQGLEETGEITPDLVSSAISATARKWHDGKDTLDTQMLKALEVVSGK</sequence>
<dbReference type="InterPro" id="IPR001478">
    <property type="entry name" value="PDZ"/>
</dbReference>
<dbReference type="InterPro" id="IPR041489">
    <property type="entry name" value="PDZ_6"/>
</dbReference>
<dbReference type="SUPFAM" id="SSF52096">
    <property type="entry name" value="ClpP/crotonase"/>
    <property type="match status" value="1"/>
</dbReference>
<proteinExistence type="inferred from homology"/>
<feature type="domain" description="PDZ" evidence="7">
    <location>
        <begin position="123"/>
        <end position="217"/>
    </location>
</feature>
<keyword evidence="6" id="KW-1133">Transmembrane helix</keyword>
<dbReference type="Gene3D" id="3.30.750.44">
    <property type="match status" value="1"/>
</dbReference>
<dbReference type="Gene3D" id="2.30.42.10">
    <property type="match status" value="1"/>
</dbReference>
<evidence type="ECO:0000313" key="9">
    <source>
        <dbReference type="Proteomes" id="UP001230220"/>
    </source>
</evidence>
<dbReference type="SMART" id="SM00228">
    <property type="entry name" value="PDZ"/>
    <property type="match status" value="1"/>
</dbReference>
<dbReference type="CDD" id="cd06782">
    <property type="entry name" value="cpPDZ_CPP-like"/>
    <property type="match status" value="1"/>
</dbReference>
<evidence type="ECO:0000256" key="1">
    <source>
        <dbReference type="ARBA" id="ARBA00009179"/>
    </source>
</evidence>
<dbReference type="PANTHER" id="PTHR32060:SF30">
    <property type="entry name" value="CARBOXY-TERMINAL PROCESSING PROTEASE CTPA"/>
    <property type="match status" value="1"/>
</dbReference>
<keyword evidence="2 5" id="KW-0645">Protease</keyword>
<dbReference type="Gene3D" id="3.90.226.10">
    <property type="entry name" value="2-enoyl-CoA Hydratase, Chain A, domain 1"/>
    <property type="match status" value="1"/>
</dbReference>
<dbReference type="InterPro" id="IPR005151">
    <property type="entry name" value="Tail-specific_protease"/>
</dbReference>
<keyword evidence="4 5" id="KW-0720">Serine protease</keyword>
<keyword evidence="6" id="KW-0812">Transmembrane</keyword>
<protein>
    <submittedName>
        <fullName evidence="8">Carboxyl-terminal processing protease</fullName>
        <ecNumber evidence="8">3.4.21.102</ecNumber>
    </submittedName>
</protein>
<name>A0ABU0E2Q1_9FIRM</name>
<keyword evidence="9" id="KW-1185">Reference proteome</keyword>
<evidence type="ECO:0000256" key="3">
    <source>
        <dbReference type="ARBA" id="ARBA00022801"/>
    </source>
</evidence>
<keyword evidence="3 5" id="KW-0378">Hydrolase</keyword>
<dbReference type="PROSITE" id="PS50106">
    <property type="entry name" value="PDZ"/>
    <property type="match status" value="1"/>
</dbReference>
<dbReference type="GO" id="GO:0004252">
    <property type="term" value="F:serine-type endopeptidase activity"/>
    <property type="evidence" value="ECO:0007669"/>
    <property type="project" value="UniProtKB-EC"/>
</dbReference>
<dbReference type="Pfam" id="PF03572">
    <property type="entry name" value="Peptidase_S41"/>
    <property type="match status" value="1"/>
</dbReference>
<dbReference type="Proteomes" id="UP001230220">
    <property type="component" value="Unassembled WGS sequence"/>
</dbReference>
<dbReference type="PANTHER" id="PTHR32060">
    <property type="entry name" value="TAIL-SPECIFIC PROTEASE"/>
    <property type="match status" value="1"/>
</dbReference>
<dbReference type="InterPro" id="IPR036034">
    <property type="entry name" value="PDZ_sf"/>
</dbReference>
<evidence type="ECO:0000256" key="6">
    <source>
        <dbReference type="SAM" id="Phobius"/>
    </source>
</evidence>
<dbReference type="Gene3D" id="1.10.101.10">
    <property type="entry name" value="PGBD-like superfamily/PGBD"/>
    <property type="match status" value="1"/>
</dbReference>
<dbReference type="CDD" id="cd07560">
    <property type="entry name" value="Peptidase_S41_CPP"/>
    <property type="match status" value="1"/>
</dbReference>
<comment type="caution">
    <text evidence="8">The sequence shown here is derived from an EMBL/GenBank/DDBJ whole genome shotgun (WGS) entry which is preliminary data.</text>
</comment>
<dbReference type="InterPro" id="IPR036366">
    <property type="entry name" value="PGBDSf"/>
</dbReference>
<dbReference type="InterPro" id="IPR029045">
    <property type="entry name" value="ClpP/crotonase-like_dom_sf"/>
</dbReference>